<dbReference type="InterPro" id="IPR005752">
    <property type="entry name" value="Helicase_Rep"/>
</dbReference>
<keyword evidence="13" id="KW-1185">Reference proteome</keyword>
<keyword evidence="8 11" id="KW-0413">Isomerase</keyword>
<comment type="catalytic activity">
    <reaction evidence="9 11">
        <text>Couples ATP hydrolysis with the unwinding of duplex DNA by translocating in the 3'-5' direction.</text>
        <dbReference type="EC" id="5.6.2.4"/>
    </reaction>
</comment>
<dbReference type="GO" id="GO:0003697">
    <property type="term" value="F:single-stranded DNA binding"/>
    <property type="evidence" value="ECO:0007669"/>
    <property type="project" value="UniProtKB-UniRule"/>
</dbReference>
<dbReference type="InterPro" id="IPR014017">
    <property type="entry name" value="DNA_helicase_UvrD-like_C"/>
</dbReference>
<evidence type="ECO:0000256" key="7">
    <source>
        <dbReference type="ARBA" id="ARBA00023125"/>
    </source>
</evidence>
<dbReference type="HAMAP" id="MF_01920">
    <property type="entry name" value="Helicase_Rep"/>
    <property type="match status" value="1"/>
</dbReference>
<dbReference type="RefSeq" id="WP_089035543.1">
    <property type="nucleotide sequence ID" value="NZ_CP022278.1"/>
</dbReference>
<dbReference type="InterPro" id="IPR000212">
    <property type="entry name" value="DNA_helicase_UvrD/REP"/>
</dbReference>
<dbReference type="Gene3D" id="3.40.50.300">
    <property type="entry name" value="P-loop containing nucleotide triphosphate hydrolases"/>
    <property type="match status" value="2"/>
</dbReference>
<evidence type="ECO:0000256" key="3">
    <source>
        <dbReference type="ARBA" id="ARBA00022741"/>
    </source>
</evidence>
<evidence type="ECO:0000256" key="8">
    <source>
        <dbReference type="ARBA" id="ARBA00023235"/>
    </source>
</evidence>
<comment type="similarity">
    <text evidence="1 11">Belongs to the helicase family. UvrD subfamily.</text>
</comment>
<keyword evidence="7 11" id="KW-0238">DNA-binding</keyword>
<keyword evidence="4 11" id="KW-0378">Hydrolase</keyword>
<dbReference type="GO" id="GO:0016887">
    <property type="term" value="F:ATP hydrolysis activity"/>
    <property type="evidence" value="ECO:0007669"/>
    <property type="project" value="RHEA"/>
</dbReference>
<keyword evidence="3 11" id="KW-0547">Nucleotide-binding</keyword>
<evidence type="ECO:0000313" key="13">
    <source>
        <dbReference type="Proteomes" id="UP000198238"/>
    </source>
</evidence>
<dbReference type="GO" id="GO:0005829">
    <property type="term" value="C:cytosol"/>
    <property type="evidence" value="ECO:0007669"/>
    <property type="project" value="TreeGrafter"/>
</dbReference>
<dbReference type="GO" id="GO:0000725">
    <property type="term" value="P:recombinational repair"/>
    <property type="evidence" value="ECO:0007669"/>
    <property type="project" value="TreeGrafter"/>
</dbReference>
<keyword evidence="6 11" id="KW-0067">ATP-binding</keyword>
<evidence type="ECO:0000313" key="12">
    <source>
        <dbReference type="EMBL" id="ASK26822.1"/>
    </source>
</evidence>
<dbReference type="PANTHER" id="PTHR11070:SF64">
    <property type="entry name" value="ATP-DEPENDENT DNA HELICASE REP"/>
    <property type="match status" value="1"/>
</dbReference>
<dbReference type="KEGG" id="nei:BG910_02870"/>
<evidence type="ECO:0000256" key="5">
    <source>
        <dbReference type="ARBA" id="ARBA00022806"/>
    </source>
</evidence>
<evidence type="ECO:0000256" key="2">
    <source>
        <dbReference type="ARBA" id="ARBA00022705"/>
    </source>
</evidence>
<keyword evidence="2 11" id="KW-0235">DNA replication</keyword>
<dbReference type="PANTHER" id="PTHR11070">
    <property type="entry name" value="UVRD / RECB / PCRA DNA HELICASE FAMILY MEMBER"/>
    <property type="match status" value="1"/>
</dbReference>
<dbReference type="GO" id="GO:0005524">
    <property type="term" value="F:ATP binding"/>
    <property type="evidence" value="ECO:0007669"/>
    <property type="project" value="UniProtKB-UniRule"/>
</dbReference>
<dbReference type="PROSITE" id="PS51198">
    <property type="entry name" value="UVRD_HELICASE_ATP_BIND"/>
    <property type="match status" value="1"/>
</dbReference>
<dbReference type="Proteomes" id="UP000198238">
    <property type="component" value="Chromosome"/>
</dbReference>
<evidence type="ECO:0000256" key="6">
    <source>
        <dbReference type="ARBA" id="ARBA00022840"/>
    </source>
</evidence>
<comment type="catalytic activity">
    <reaction evidence="10 11">
        <text>ATP + H2O = ADP + phosphate + H(+)</text>
        <dbReference type="Rhea" id="RHEA:13065"/>
        <dbReference type="ChEBI" id="CHEBI:15377"/>
        <dbReference type="ChEBI" id="CHEBI:15378"/>
        <dbReference type="ChEBI" id="CHEBI:30616"/>
        <dbReference type="ChEBI" id="CHEBI:43474"/>
        <dbReference type="ChEBI" id="CHEBI:456216"/>
        <dbReference type="EC" id="5.6.2.4"/>
    </reaction>
</comment>
<dbReference type="EMBL" id="CP022278">
    <property type="protein sequence ID" value="ASK26822.1"/>
    <property type="molecule type" value="Genomic_DNA"/>
</dbReference>
<evidence type="ECO:0000256" key="10">
    <source>
        <dbReference type="ARBA" id="ARBA00048988"/>
    </source>
</evidence>
<dbReference type="InterPro" id="IPR013986">
    <property type="entry name" value="DExx_box_DNA_helicase_dom_sf"/>
</dbReference>
<dbReference type="EC" id="5.6.2.4" evidence="11"/>
<sequence length="665" mass="74741">MKLNPQQQQAVNYLGGPLLVLAGAGSGKTGVITQKIKHLIVNVGYPAHQVAAITFTNKAAKEMQERVAKMLSKKQARGLTICTFHSLGMRILREEANAVRYKKNFSILDSTDSAKIIGELIGSSGKEALFKAQHQISLWKNDLKTPEDILASAANEWERQLAKVYASYQATLESYQAVDFDDLIRLPAILLRENSEIRHKWQKKLRYLLVDECQDTNTCQFTLMKLLTGAEGMFTAVGDDDQSIYAWRGANMENLRQMQEDYPQMRVIKLEQNYRSTARILKIANKVIENNPKLFKKTLWSQFGIGEVVKVVACQNEQHEAEWVVSQIAKQKAVGGDKTKYADFAVLYRGNHQARLFEEALRSARIPYQLSGGQSFFDKAEIKDVLSYIRLIANPDDDPAFLRAVTTPKRGIGEATLGKLNSYAHEHECSLYQTAQTEAALAALPAAGREHLAAFMEMMERYRSRAETDDAGGLINNLLEETAYENHLLNSEEGKAGEIKWRNVGDLTSWLARKGGQDGKNILEIAQTIALMTLLEGKDEDENDAVKLSTLHASKGLEYPYVFLVGCEEGILPHSDSIEEANVEEERRLMYVGITRAKRQLTLTHCIKRKKQGVWQFPDPSRFIDEMPQEDIKILGRKDSEPIVSKEEGRSNLANLRSMLAAKKG</sequence>
<dbReference type="NCBIfam" id="TIGR01074">
    <property type="entry name" value="rep"/>
    <property type="match status" value="1"/>
</dbReference>
<dbReference type="OrthoDB" id="5905204at2"/>
<dbReference type="Pfam" id="PF13361">
    <property type="entry name" value="UvrD_C"/>
    <property type="match status" value="1"/>
</dbReference>
<evidence type="ECO:0000256" key="4">
    <source>
        <dbReference type="ARBA" id="ARBA00022801"/>
    </source>
</evidence>
<dbReference type="Gene3D" id="1.10.486.10">
    <property type="entry name" value="PCRA, domain 4"/>
    <property type="match status" value="1"/>
</dbReference>
<accession>A0A220S094</accession>
<dbReference type="CDD" id="cd17932">
    <property type="entry name" value="DEXQc_UvrD"/>
    <property type="match status" value="1"/>
</dbReference>
<dbReference type="GO" id="GO:0006260">
    <property type="term" value="P:DNA replication"/>
    <property type="evidence" value="ECO:0007669"/>
    <property type="project" value="UniProtKB-UniRule"/>
</dbReference>
<comment type="subunit">
    <text evidence="11">Homodimer.</text>
</comment>
<dbReference type="InterPro" id="IPR027417">
    <property type="entry name" value="P-loop_NTPase"/>
</dbReference>
<dbReference type="AlphaFoldDB" id="A0A220S094"/>
<dbReference type="GO" id="GO:0043138">
    <property type="term" value="F:3'-5' DNA helicase activity"/>
    <property type="evidence" value="ECO:0007669"/>
    <property type="project" value="UniProtKB-UniRule"/>
</dbReference>
<dbReference type="CDD" id="cd18807">
    <property type="entry name" value="SF1_C_UvrD"/>
    <property type="match status" value="1"/>
</dbReference>
<dbReference type="Gene3D" id="1.10.10.160">
    <property type="match status" value="1"/>
</dbReference>
<feature type="binding site" evidence="11">
    <location>
        <position position="275"/>
    </location>
    <ligand>
        <name>ATP</name>
        <dbReference type="ChEBI" id="CHEBI:30616"/>
    </ligand>
</feature>
<dbReference type="InterPro" id="IPR014016">
    <property type="entry name" value="UvrD-like_ATP-bd"/>
</dbReference>
<evidence type="ECO:0000256" key="11">
    <source>
        <dbReference type="HAMAP-Rule" id="MF_01920"/>
    </source>
</evidence>
<comment type="function">
    <text evidence="11">Rep helicase is a single-stranded DNA-dependent ATPase involved in DNA replication; it can initiate unwinding at a nick in the DNA. It binds to the single-stranded DNA and acts in a progressive fashion along the DNA in the 3' to 5' direction.</text>
</comment>
<proteinExistence type="inferred from homology"/>
<dbReference type="Pfam" id="PF00580">
    <property type="entry name" value="UvrD-helicase"/>
    <property type="match status" value="1"/>
</dbReference>
<dbReference type="SUPFAM" id="SSF52540">
    <property type="entry name" value="P-loop containing nucleoside triphosphate hydrolases"/>
    <property type="match status" value="1"/>
</dbReference>
<evidence type="ECO:0000256" key="9">
    <source>
        <dbReference type="ARBA" id="ARBA00034617"/>
    </source>
</evidence>
<dbReference type="PROSITE" id="PS51217">
    <property type="entry name" value="UVRD_HELICASE_CTER"/>
    <property type="match status" value="1"/>
</dbReference>
<evidence type="ECO:0000256" key="1">
    <source>
        <dbReference type="ARBA" id="ARBA00009922"/>
    </source>
</evidence>
<name>A0A220S094_9NEIS</name>
<gene>
    <name evidence="11 12" type="primary">rep</name>
    <name evidence="12" type="ORF">BG910_02870</name>
</gene>
<keyword evidence="5 11" id="KW-0347">Helicase</keyword>
<protein>
    <recommendedName>
        <fullName evidence="11">ATP-dependent DNA helicase Rep</fullName>
        <ecNumber evidence="11">5.6.2.4</ecNumber>
    </recommendedName>
    <alternativeName>
        <fullName evidence="11">DNA 3'-5' helicase Rep</fullName>
    </alternativeName>
</protein>
<organism evidence="12 13">
    <name type="scientific">Neisseria chenwenguii</name>
    <dbReference type="NCBI Taxonomy" id="1853278"/>
    <lineage>
        <taxon>Bacteria</taxon>
        <taxon>Pseudomonadati</taxon>
        <taxon>Pseudomonadota</taxon>
        <taxon>Betaproteobacteria</taxon>
        <taxon>Neisseriales</taxon>
        <taxon>Neisseriaceae</taxon>
        <taxon>Neisseria</taxon>
    </lineage>
</organism>
<reference evidence="12 13" key="1">
    <citation type="submission" date="2017-06" db="EMBL/GenBank/DDBJ databases">
        <title>Neisseria chenwenguii sp. nov., isolated from the intestinal contents of Tibetan Plateau Pika in Yushu, Qinghai Province, China.</title>
        <authorList>
            <person name="Zhang G."/>
        </authorList>
    </citation>
    <scope>NUCLEOTIDE SEQUENCE [LARGE SCALE GENOMIC DNA]</scope>
    <source>
        <strain evidence="12 13">10023</strain>
    </source>
</reference>